<gene>
    <name evidence="1" type="ORF">GM51_13165</name>
</gene>
<proteinExistence type="predicted"/>
<comment type="caution">
    <text evidence="1">The sequence shown here is derived from an EMBL/GenBank/DDBJ whole genome shotgun (WGS) entry which is preliminary data.</text>
</comment>
<evidence type="ECO:0008006" key="2">
    <source>
        <dbReference type="Google" id="ProtNLM"/>
    </source>
</evidence>
<organism evidence="1">
    <name type="scientific">freshwater metagenome</name>
    <dbReference type="NCBI Taxonomy" id="449393"/>
    <lineage>
        <taxon>unclassified sequences</taxon>
        <taxon>metagenomes</taxon>
        <taxon>ecological metagenomes</taxon>
    </lineage>
</organism>
<protein>
    <recommendedName>
        <fullName evidence="2">THIF-type NAD/FAD binding fold domain-containing protein</fullName>
    </recommendedName>
</protein>
<accession>A0A094QNN8</accession>
<reference evidence="1" key="1">
    <citation type="submission" date="2014-06" db="EMBL/GenBank/DDBJ databases">
        <title>Key roles for freshwater Actinobacteria revealed by deep metagenomic sequencing.</title>
        <authorList>
            <person name="Ghai R."/>
            <person name="Mizuno C.M."/>
            <person name="Picazo A."/>
            <person name="Camacho A."/>
            <person name="Rodriguez-Valera F."/>
        </authorList>
    </citation>
    <scope>NUCLEOTIDE SEQUENCE</scope>
</reference>
<name>A0A094QNN8_9ZZZZ</name>
<evidence type="ECO:0000313" key="1">
    <source>
        <dbReference type="EMBL" id="KGA16201.1"/>
    </source>
</evidence>
<dbReference type="AlphaFoldDB" id="A0A094QNN8"/>
<dbReference type="EMBL" id="JNSL01000091">
    <property type="protein sequence ID" value="KGA16201.1"/>
    <property type="molecule type" value="Genomic_DNA"/>
</dbReference>
<sequence>MSPRSITKFDLAKFDLAKYPALKPGVNFFKVSGQDCSDIYIGFSHRGIELKFEIAFELLCLFDGSRTLGSIISAIETGAKSTDLTSEVLWVLSNERLIEFRTSPVPKLSPKKELLAANFVNSTNRMRAEENLYSWHPDIGIEKDAEALIGLRRNFSIIIYGRNRLALSLFAVLQASGFALIKLTDRVGSAGHDSAVHIEPSEVCGLAIRGSDVGLRKALVLADLARNSQLFPAEKLEFPLKPDFIISTESIPQETMQLWLSEAIAHLPISNLIENTIVLGPIVIPGKTPCLNCLSLWRSEQFPHHNSFEMLAALDNGEGKGLELPSAQVALLTGFIATHIIQFCTSENHAAKLIGATLAINLFDPIDSGSLADQSSLADRGIGYRYWQPHPACGCQQLI</sequence>
<dbReference type="Gene3D" id="3.40.50.720">
    <property type="entry name" value="NAD(P)-binding Rossmann-like Domain"/>
    <property type="match status" value="1"/>
</dbReference>